<dbReference type="GO" id="GO:0003995">
    <property type="term" value="F:acyl-CoA dehydrogenase activity"/>
    <property type="evidence" value="ECO:0007669"/>
    <property type="project" value="TreeGrafter"/>
</dbReference>
<evidence type="ECO:0000313" key="8">
    <source>
        <dbReference type="EMBL" id="GAP66717.1"/>
    </source>
</evidence>
<evidence type="ECO:0000259" key="6">
    <source>
        <dbReference type="Pfam" id="PF02770"/>
    </source>
</evidence>
<organism evidence="8">
    <name type="scientific">Mizugakiibacter sediminis</name>
    <dbReference type="NCBI Taxonomy" id="1475481"/>
    <lineage>
        <taxon>Bacteria</taxon>
        <taxon>Pseudomonadati</taxon>
        <taxon>Pseudomonadota</taxon>
        <taxon>Gammaproteobacteria</taxon>
        <taxon>Lysobacterales</taxon>
        <taxon>Rhodanobacteraceae</taxon>
        <taxon>Mizugakiibacter</taxon>
    </lineage>
</organism>
<keyword evidence="9" id="KW-1185">Reference proteome</keyword>
<dbReference type="Pfam" id="PF00441">
    <property type="entry name" value="Acyl-CoA_dh_1"/>
    <property type="match status" value="1"/>
</dbReference>
<evidence type="ECO:0000256" key="1">
    <source>
        <dbReference type="ARBA" id="ARBA00009347"/>
    </source>
</evidence>
<dbReference type="InterPro" id="IPR052904">
    <property type="entry name" value="Acyl-CoA_dehydrogenase-like"/>
</dbReference>
<evidence type="ECO:0000259" key="5">
    <source>
        <dbReference type="Pfam" id="PF00441"/>
    </source>
</evidence>
<dbReference type="EMBL" id="DF970228">
    <property type="protein sequence ID" value="GAP66717.1"/>
    <property type="molecule type" value="Genomic_DNA"/>
</dbReference>
<keyword evidence="3 4" id="KW-0274">FAD</keyword>
<feature type="domain" description="Acyl-CoA oxidase/dehydrogenase middle" evidence="6">
    <location>
        <begin position="182"/>
        <end position="280"/>
    </location>
</feature>
<evidence type="ECO:0000256" key="4">
    <source>
        <dbReference type="RuleBase" id="RU362125"/>
    </source>
</evidence>
<dbReference type="AlphaFoldDB" id="A0A0K8QQQ9"/>
<dbReference type="InterPro" id="IPR009100">
    <property type="entry name" value="AcylCoA_DH/oxidase_NM_dom_sf"/>
</dbReference>
<evidence type="ECO:0000259" key="7">
    <source>
        <dbReference type="Pfam" id="PF18158"/>
    </source>
</evidence>
<dbReference type="SUPFAM" id="SSF56645">
    <property type="entry name" value="Acyl-CoA dehydrogenase NM domain-like"/>
    <property type="match status" value="1"/>
</dbReference>
<dbReference type="Pfam" id="PF18158">
    <property type="entry name" value="AidB_N"/>
    <property type="match status" value="1"/>
</dbReference>
<keyword evidence="4" id="KW-0560">Oxidoreductase</keyword>
<dbReference type="Proteomes" id="UP000253740">
    <property type="component" value="Unassembled WGS sequence"/>
</dbReference>
<dbReference type="InterPro" id="IPR041504">
    <property type="entry name" value="AidB_N"/>
</dbReference>
<dbReference type="SUPFAM" id="SSF47203">
    <property type="entry name" value="Acyl-CoA dehydrogenase C-terminal domain-like"/>
    <property type="match status" value="1"/>
</dbReference>
<evidence type="ECO:0000256" key="3">
    <source>
        <dbReference type="ARBA" id="ARBA00022827"/>
    </source>
</evidence>
<feature type="domain" description="Acyl-CoA dehydrogenase/oxidase C-terminal" evidence="5">
    <location>
        <begin position="292"/>
        <end position="444"/>
    </location>
</feature>
<dbReference type="PANTHER" id="PTHR42707:SF2">
    <property type="entry name" value="ACD11 DEHYDROGENASE"/>
    <property type="match status" value="1"/>
</dbReference>
<dbReference type="InterPro" id="IPR006091">
    <property type="entry name" value="Acyl-CoA_Oxase/DH_mid-dom"/>
</dbReference>
<gene>
    <name evidence="8" type="ORF">MBSD_n2032</name>
</gene>
<sequence length="564" mass="61316">MARSRRRCAGAAAMSFVQSAPELGNQYRDDRVLRSYLARTLPAALRETIEPDLELLGQHAADAWNERTHRPRSEPVFTPWDAWGNRVDRIALTPAWQEGPGIATRHGLIAAGHDEATGEHARVHQFALVYLYHVASEFYTCPLAMTDGAATALKASGNAALIARAVPRFLSRDAATFWLSGQWMTETAGGSDVGRSETEARRGADGQWRLYGRKWFTSAVVGEAALTLARPEGVGSGGSALAMFYLETHDAEGRWQGVRIDRLKDKLGTRELPTAEIHLDGALATPVGELRNGVRMIAPVLNITRLWNAVCSLATMRRCLALARDYAHRRSAFGRTLLEQPLHVDTLAGMQAEFEAAFHLSFHVAELLGRAQAGVASAGERALLRLLTPLAKLWTGKLAVKIASETLEAFGGMGYLEDTGLPQLLRDAQVYPIWEGTTNVLALDALRVLEGGGLAPWRHALDALLDATGADHAAIRADADAAEAWLRGCADDRLALEAGARGLALTLTRCFAAALLARHAAWALSVQADRRPHAALQRFLAHGLQHLRRHDIDDAATLANDFHP</sequence>
<dbReference type="STRING" id="1475481.GCA_000953855_02074"/>
<dbReference type="PANTHER" id="PTHR42707">
    <property type="entry name" value="ACYL-COA DEHYDROGENASE"/>
    <property type="match status" value="1"/>
</dbReference>
<comment type="cofactor">
    <cofactor evidence="4">
        <name>FAD</name>
        <dbReference type="ChEBI" id="CHEBI:57692"/>
    </cofactor>
</comment>
<dbReference type="Gene3D" id="6.10.250.600">
    <property type="match status" value="1"/>
</dbReference>
<dbReference type="InterPro" id="IPR009075">
    <property type="entry name" value="AcylCo_DH/oxidase_C"/>
</dbReference>
<accession>A0A0K8QQQ9</accession>
<proteinExistence type="inferred from homology"/>
<evidence type="ECO:0000313" key="9">
    <source>
        <dbReference type="Proteomes" id="UP000253740"/>
    </source>
</evidence>
<dbReference type="InterPro" id="IPR036250">
    <property type="entry name" value="AcylCo_DH-like_C"/>
</dbReference>
<feature type="domain" description="Adaptive response protein AidB N-terminal" evidence="7">
    <location>
        <begin position="24"/>
        <end position="172"/>
    </location>
</feature>
<dbReference type="Gene3D" id="2.40.110.20">
    <property type="match status" value="1"/>
</dbReference>
<evidence type="ECO:0000256" key="2">
    <source>
        <dbReference type="ARBA" id="ARBA00022630"/>
    </source>
</evidence>
<protein>
    <submittedName>
        <fullName evidence="8">Acyl-CoA dehydrogenase</fullName>
    </submittedName>
</protein>
<keyword evidence="2 4" id="KW-0285">Flavoprotein</keyword>
<name>A0A0K8QQQ9_9GAMM</name>
<comment type="similarity">
    <text evidence="1 4">Belongs to the acyl-CoA dehydrogenase family.</text>
</comment>
<dbReference type="Pfam" id="PF02770">
    <property type="entry name" value="Acyl-CoA_dh_M"/>
    <property type="match status" value="1"/>
</dbReference>
<reference evidence="8" key="1">
    <citation type="submission" date="2015-08" db="EMBL/GenBank/DDBJ databases">
        <title>Complete DNA Sequence of Pseudomonas syringae pv. actinidiae, the Causal Agent of Kiwifruit Canker Disease.</title>
        <authorList>
            <person name="Rikkerink E.H.A."/>
            <person name="Fineran P.C."/>
        </authorList>
    </citation>
    <scope>NUCLEOTIDE SEQUENCE</scope>
    <source>
        <strain evidence="8">SkMP5</strain>
    </source>
</reference>
<dbReference type="Gene3D" id="1.20.140.10">
    <property type="entry name" value="Butyryl-CoA Dehydrogenase, subunit A, domain 3"/>
    <property type="match status" value="1"/>
</dbReference>